<gene>
    <name evidence="2" type="ORF">TL16_g12192</name>
</gene>
<feature type="compositionally biased region" description="Acidic residues" evidence="1">
    <location>
        <begin position="360"/>
        <end position="372"/>
    </location>
</feature>
<organism evidence="2 3">
    <name type="scientific">Triparma laevis f. inornata</name>
    <dbReference type="NCBI Taxonomy" id="1714386"/>
    <lineage>
        <taxon>Eukaryota</taxon>
        <taxon>Sar</taxon>
        <taxon>Stramenopiles</taxon>
        <taxon>Ochrophyta</taxon>
        <taxon>Bolidophyceae</taxon>
        <taxon>Parmales</taxon>
        <taxon>Triparmaceae</taxon>
        <taxon>Triparma</taxon>
    </lineage>
</organism>
<feature type="region of interest" description="Disordered" evidence="1">
    <location>
        <begin position="743"/>
        <end position="775"/>
    </location>
</feature>
<sequence length="775" mass="86731">MSTKDEESLFRTNFTTADGVTHLANPESVISLPQINRLTKRTMPNGFWTEESFNSDLKLPPMPAALEGDLTIPNSLLFTFQACAPGFLEVALSPTPSFDIENTYQLTFGAGANMKCVMKRRTGDGTESAFNVDVPARVCDNNSWITYWVCVSEGKVMMGVNDPEEGSDDSAADMEDMSYFTGKNCLISQDDTFYDSLRPSQDRAKYVGLGNFAGLGFKGTHSSKSIRVRNLELRRLSELDVIEDARDSDKGVYIVKSKVVEAGNSSIMKDKSKELMVEWGKECERQKARAEKFGNEYKTPDLESFAKWSEAKMMKSNPSKGFITGIDTESKEEEDKRKSRAERFERDRKREAARKRGRDPDDDEEEEEEDGMADARLEVEGAAEATTMKGGEPLNAQQAYSNQWLWKYRVDPNMGSGDAFADAMAGADSTEKQIKEKIHLFCIDLAAFKQIRSDDILAHFADFGPSYVEWLSETSVNVMFEDAFSAARAMKALGQDIPQQEQKEEQPAGEEKVNEEDAPMDDKEENAGEEKTTETPAAETPGNDMEEEQKVNEEKEEDVDLNALGWMFCKSAVFKVKDDRFGRRGTRSRFLLRYATSNDVLHDKDDVLKLKLPKNFSRDRVIGGRGEGRGGRDRDGGRDNKRQRREGGGGGGGRRNHYEREDNFDYSYVPGPREEPQGLTAPDNKRQRREGGGGGGGRRNHYEREDNFDYSYVPGPREEPQGLTAPLKAARGGFSLNEVMKERTEAKKKAGGDVDVEMAEKPTASGGRWAEEDSD</sequence>
<dbReference type="PANTHER" id="PTHR16291">
    <property type="entry name" value="NUCLEAR CAP-BINDING PROTEIN SUBUNIT 3"/>
    <property type="match status" value="1"/>
</dbReference>
<feature type="compositionally biased region" description="Basic and acidic residues" evidence="1">
    <location>
        <begin position="333"/>
        <end position="350"/>
    </location>
</feature>
<feature type="compositionally biased region" description="Basic and acidic residues" evidence="1">
    <location>
        <begin position="501"/>
        <end position="512"/>
    </location>
</feature>
<evidence type="ECO:0000256" key="1">
    <source>
        <dbReference type="SAM" id="MobiDB-lite"/>
    </source>
</evidence>
<protein>
    <submittedName>
        <fullName evidence="2">Uncharacterized protein</fullName>
    </submittedName>
</protein>
<proteinExistence type="predicted"/>
<name>A0A9W7BK53_9STRA</name>
<dbReference type="AlphaFoldDB" id="A0A9W7BK53"/>
<dbReference type="Proteomes" id="UP001162640">
    <property type="component" value="Unassembled WGS sequence"/>
</dbReference>
<evidence type="ECO:0000313" key="3">
    <source>
        <dbReference type="Proteomes" id="UP001162640"/>
    </source>
</evidence>
<dbReference type="Gene3D" id="3.30.70.330">
    <property type="match status" value="1"/>
</dbReference>
<feature type="region of interest" description="Disordered" evidence="1">
    <location>
        <begin position="497"/>
        <end position="557"/>
    </location>
</feature>
<dbReference type="EMBL" id="BLQM01000482">
    <property type="protein sequence ID" value="GMH91911.1"/>
    <property type="molecule type" value="Genomic_DNA"/>
</dbReference>
<dbReference type="PANTHER" id="PTHR16291:SF0">
    <property type="entry name" value="NUCLEAR CAP-BINDING PROTEIN SUBUNIT 3"/>
    <property type="match status" value="1"/>
</dbReference>
<dbReference type="InterPro" id="IPR019416">
    <property type="entry name" value="NCBP3"/>
</dbReference>
<dbReference type="GO" id="GO:0005634">
    <property type="term" value="C:nucleus"/>
    <property type="evidence" value="ECO:0007669"/>
    <property type="project" value="TreeGrafter"/>
</dbReference>
<dbReference type="GO" id="GO:0003729">
    <property type="term" value="F:mRNA binding"/>
    <property type="evidence" value="ECO:0007669"/>
    <property type="project" value="InterPro"/>
</dbReference>
<accession>A0A9W7BK53</accession>
<feature type="compositionally biased region" description="Basic and acidic residues" evidence="1">
    <location>
        <begin position="619"/>
        <end position="640"/>
    </location>
</feature>
<feature type="compositionally biased region" description="Acidic residues" evidence="1">
    <location>
        <begin position="513"/>
        <end position="524"/>
    </location>
</feature>
<dbReference type="GO" id="GO:0000340">
    <property type="term" value="F:RNA 7-methylguanosine cap binding"/>
    <property type="evidence" value="ECO:0007669"/>
    <property type="project" value="InterPro"/>
</dbReference>
<feature type="compositionally biased region" description="Basic and acidic residues" evidence="1">
    <location>
        <begin position="743"/>
        <end position="752"/>
    </location>
</feature>
<reference evidence="3" key="1">
    <citation type="journal article" date="2023" name="Commun. Biol.">
        <title>Genome analysis of Parmales, the sister group of diatoms, reveals the evolutionary specialization of diatoms from phago-mixotrophs to photoautotrophs.</title>
        <authorList>
            <person name="Ban H."/>
            <person name="Sato S."/>
            <person name="Yoshikawa S."/>
            <person name="Yamada K."/>
            <person name="Nakamura Y."/>
            <person name="Ichinomiya M."/>
            <person name="Sato N."/>
            <person name="Blanc-Mathieu R."/>
            <person name="Endo H."/>
            <person name="Kuwata A."/>
            <person name="Ogata H."/>
        </authorList>
    </citation>
    <scope>NUCLEOTIDE SEQUENCE [LARGE SCALE GENOMIC DNA]</scope>
</reference>
<feature type="region of interest" description="Disordered" evidence="1">
    <location>
        <begin position="316"/>
        <end position="375"/>
    </location>
</feature>
<dbReference type="InterPro" id="IPR012677">
    <property type="entry name" value="Nucleotide-bd_a/b_plait_sf"/>
</dbReference>
<evidence type="ECO:0000313" key="2">
    <source>
        <dbReference type="EMBL" id="GMH91911.1"/>
    </source>
</evidence>
<feature type="region of interest" description="Disordered" evidence="1">
    <location>
        <begin position="619"/>
        <end position="723"/>
    </location>
</feature>
<comment type="caution">
    <text evidence="2">The sequence shown here is derived from an EMBL/GenBank/DDBJ whole genome shotgun (WGS) entry which is preliminary data.</text>
</comment>